<dbReference type="AlphaFoldDB" id="A0AAJ5D1Y5"/>
<evidence type="ECO:0000256" key="5">
    <source>
        <dbReference type="ARBA" id="ARBA00023163"/>
    </source>
</evidence>
<dbReference type="EMBL" id="UGSJ01000001">
    <property type="protein sequence ID" value="SUA92288.1"/>
    <property type="molecule type" value="Genomic_DNA"/>
</dbReference>
<keyword evidence="9" id="KW-1185">Reference proteome</keyword>
<keyword evidence="1" id="KW-0678">Repressor</keyword>
<protein>
    <submittedName>
        <fullName evidence="7">AraC family transcriptional regulator</fullName>
    </submittedName>
    <submittedName>
        <fullName evidence="8">Transcriptional activator FtrA</fullName>
    </submittedName>
</protein>
<dbReference type="InterPro" id="IPR003313">
    <property type="entry name" value="AraC-bd"/>
</dbReference>
<dbReference type="CDD" id="cd06124">
    <property type="entry name" value="cupin_NimR-like_N"/>
    <property type="match status" value="1"/>
</dbReference>
<dbReference type="EMBL" id="CP010310">
    <property type="protein sequence ID" value="AJC19614.1"/>
    <property type="molecule type" value="Genomic_DNA"/>
</dbReference>
<dbReference type="PANTHER" id="PTHR11019:SF159">
    <property type="entry name" value="TRANSCRIPTIONAL REGULATOR-RELATED"/>
    <property type="match status" value="1"/>
</dbReference>
<evidence type="ECO:0000256" key="2">
    <source>
        <dbReference type="ARBA" id="ARBA00023015"/>
    </source>
</evidence>
<evidence type="ECO:0000313" key="7">
    <source>
        <dbReference type="EMBL" id="AJC19614.1"/>
    </source>
</evidence>
<dbReference type="SUPFAM" id="SSF51182">
    <property type="entry name" value="RmlC-like cupins"/>
    <property type="match status" value="1"/>
</dbReference>
<dbReference type="InterPro" id="IPR011051">
    <property type="entry name" value="RmlC_Cupin_sf"/>
</dbReference>
<evidence type="ECO:0000313" key="8">
    <source>
        <dbReference type="EMBL" id="SUA92288.1"/>
    </source>
</evidence>
<dbReference type="InterPro" id="IPR018060">
    <property type="entry name" value="HTH_AraC"/>
</dbReference>
<gene>
    <name evidence="8" type="ORF">NCTC13159_03812</name>
    <name evidence="7" type="ORF">RO07_02375</name>
</gene>
<evidence type="ECO:0000313" key="10">
    <source>
        <dbReference type="Proteomes" id="UP000254589"/>
    </source>
</evidence>
<reference evidence="8 10" key="3">
    <citation type="submission" date="2018-06" db="EMBL/GenBank/DDBJ databases">
        <authorList>
            <consortium name="Pathogen Informatics"/>
            <person name="Doyle S."/>
        </authorList>
    </citation>
    <scope>NUCLEOTIDE SEQUENCE [LARGE SCALE GENOMIC DNA]</scope>
    <source>
        <strain evidence="8 10">NCTC13159</strain>
    </source>
</reference>
<keyword evidence="3" id="KW-0238">DNA-binding</keyword>
<dbReference type="InterPro" id="IPR020449">
    <property type="entry name" value="Tscrpt_reg_AraC-type_HTH"/>
</dbReference>
<proteinExistence type="predicted"/>
<dbReference type="GO" id="GO:0003700">
    <property type="term" value="F:DNA-binding transcription factor activity"/>
    <property type="evidence" value="ECO:0007669"/>
    <property type="project" value="InterPro"/>
</dbReference>
<sequence length="260" mass="28304">MDSFINALHTGEATAQVAVVATDSPSHTTYPTHAHRHGQLIHAIAGVMIVRTAAGSWVVPTGRAVWVPGDTEHAIEMAVDVAMRTVFVAPGTRATLPQRCRVINVSPLLRELILTADEAGHRQSRPDDVNRDGRVLALILDEIERAPALSLHVPMPRHPALAGLCTSLLRDPSMSSTLAEWSTRVHMNERTFARTFKKETGMTHGAWCRHARVLLSLPKLAAGTSILALALELGYDSPSAFAAMFRKTLGVAPSEYFRTR</sequence>
<keyword evidence="5" id="KW-0804">Transcription</keyword>
<dbReference type="Proteomes" id="UP000035086">
    <property type="component" value="Chromosome"/>
</dbReference>
<evidence type="ECO:0000256" key="1">
    <source>
        <dbReference type="ARBA" id="ARBA00022491"/>
    </source>
</evidence>
<reference evidence="7" key="2">
    <citation type="submission" date="2016-11" db="EMBL/GenBank/DDBJ databases">
        <title>Complete Genome Sequencing of Pandoraea pulmonicola DSM 16583.</title>
        <authorList>
            <person name="Chan K.-G."/>
        </authorList>
    </citation>
    <scope>NUCLEOTIDE SEQUENCE</scope>
    <source>
        <strain evidence="7">DSM 16583</strain>
    </source>
</reference>
<keyword evidence="4" id="KW-0010">Activator</keyword>
<dbReference type="RefSeq" id="WP_039404912.1">
    <property type="nucleotide sequence ID" value="NZ_CP010310.2"/>
</dbReference>
<evidence type="ECO:0000259" key="6">
    <source>
        <dbReference type="PROSITE" id="PS01124"/>
    </source>
</evidence>
<dbReference type="Gene3D" id="2.60.120.10">
    <property type="entry name" value="Jelly Rolls"/>
    <property type="match status" value="1"/>
</dbReference>
<dbReference type="Gene3D" id="1.10.10.60">
    <property type="entry name" value="Homeodomain-like"/>
    <property type="match status" value="2"/>
</dbReference>
<dbReference type="SUPFAM" id="SSF46689">
    <property type="entry name" value="Homeodomain-like"/>
    <property type="match status" value="1"/>
</dbReference>
<dbReference type="FunFam" id="1.10.10.60:FF:000132">
    <property type="entry name" value="AraC family transcriptional regulator"/>
    <property type="match status" value="1"/>
</dbReference>
<dbReference type="SMART" id="SM00342">
    <property type="entry name" value="HTH_ARAC"/>
    <property type="match status" value="1"/>
</dbReference>
<dbReference type="Pfam" id="PF02311">
    <property type="entry name" value="AraC_binding"/>
    <property type="match status" value="1"/>
</dbReference>
<name>A0AAJ5D1Y5_PANPU</name>
<dbReference type="PANTHER" id="PTHR11019">
    <property type="entry name" value="HTH-TYPE TRANSCRIPTIONAL REGULATOR NIMR"/>
    <property type="match status" value="1"/>
</dbReference>
<dbReference type="GO" id="GO:0043565">
    <property type="term" value="F:sequence-specific DNA binding"/>
    <property type="evidence" value="ECO:0007669"/>
    <property type="project" value="InterPro"/>
</dbReference>
<dbReference type="PROSITE" id="PS00041">
    <property type="entry name" value="HTH_ARAC_FAMILY_1"/>
    <property type="match status" value="1"/>
</dbReference>
<dbReference type="KEGG" id="ppul:RO07_02375"/>
<dbReference type="PRINTS" id="PR00032">
    <property type="entry name" value="HTHARAC"/>
</dbReference>
<keyword evidence="2" id="KW-0805">Transcription regulation</keyword>
<accession>A0AAJ5D1Y5</accession>
<dbReference type="InterPro" id="IPR018062">
    <property type="entry name" value="HTH_AraC-typ_CS"/>
</dbReference>
<reference evidence="9" key="1">
    <citation type="submission" date="2014-12" db="EMBL/GenBank/DDBJ databases">
        <title>Complete Genome Sequencing of Pandoraea pulmonicola DSM 16583.</title>
        <authorList>
            <person name="Chan K.-G."/>
        </authorList>
    </citation>
    <scope>NUCLEOTIDE SEQUENCE [LARGE SCALE GENOMIC DNA]</scope>
    <source>
        <strain evidence="9">DSM 16583</strain>
    </source>
</reference>
<evidence type="ECO:0000256" key="4">
    <source>
        <dbReference type="ARBA" id="ARBA00023159"/>
    </source>
</evidence>
<dbReference type="Proteomes" id="UP000254589">
    <property type="component" value="Unassembled WGS sequence"/>
</dbReference>
<dbReference type="InterPro" id="IPR009057">
    <property type="entry name" value="Homeodomain-like_sf"/>
</dbReference>
<evidence type="ECO:0000313" key="9">
    <source>
        <dbReference type="Proteomes" id="UP000035086"/>
    </source>
</evidence>
<dbReference type="InterPro" id="IPR014710">
    <property type="entry name" value="RmlC-like_jellyroll"/>
</dbReference>
<organism evidence="8 10">
    <name type="scientific">Pandoraea pulmonicola</name>
    <dbReference type="NCBI Taxonomy" id="93221"/>
    <lineage>
        <taxon>Bacteria</taxon>
        <taxon>Pseudomonadati</taxon>
        <taxon>Pseudomonadota</taxon>
        <taxon>Betaproteobacteria</taxon>
        <taxon>Burkholderiales</taxon>
        <taxon>Burkholderiaceae</taxon>
        <taxon>Pandoraea</taxon>
    </lineage>
</organism>
<dbReference type="Pfam" id="PF12833">
    <property type="entry name" value="HTH_18"/>
    <property type="match status" value="1"/>
</dbReference>
<dbReference type="PROSITE" id="PS01124">
    <property type="entry name" value="HTH_ARAC_FAMILY_2"/>
    <property type="match status" value="1"/>
</dbReference>
<evidence type="ECO:0000256" key="3">
    <source>
        <dbReference type="ARBA" id="ARBA00023125"/>
    </source>
</evidence>
<feature type="domain" description="HTH araC/xylS-type" evidence="6">
    <location>
        <begin position="162"/>
        <end position="259"/>
    </location>
</feature>